<name>A0AAJ0HUH9_9PEZI</name>
<evidence type="ECO:0000313" key="2">
    <source>
        <dbReference type="EMBL" id="KAK3363142.1"/>
    </source>
</evidence>
<dbReference type="Proteomes" id="UP001275084">
    <property type="component" value="Unassembled WGS sequence"/>
</dbReference>
<evidence type="ECO:0000259" key="1">
    <source>
        <dbReference type="Pfam" id="PF24355"/>
    </source>
</evidence>
<dbReference type="AlphaFoldDB" id="A0AAJ0HUH9"/>
<gene>
    <name evidence="2" type="ORF">B0T25DRAFT_526424</name>
</gene>
<comment type="caution">
    <text evidence="2">The sequence shown here is derived from an EMBL/GenBank/DDBJ whole genome shotgun (WGS) entry which is preliminary data.</text>
</comment>
<accession>A0AAJ0HUH9</accession>
<dbReference type="Pfam" id="PF24355">
    <property type="entry name" value="DUF7514"/>
    <property type="match status" value="1"/>
</dbReference>
<dbReference type="EMBL" id="JAUIQD010000001">
    <property type="protein sequence ID" value="KAK3363142.1"/>
    <property type="molecule type" value="Genomic_DNA"/>
</dbReference>
<dbReference type="InterPro" id="IPR055936">
    <property type="entry name" value="DUF7514"/>
</dbReference>
<proteinExistence type="predicted"/>
<keyword evidence="3" id="KW-1185">Reference proteome</keyword>
<reference evidence="2" key="2">
    <citation type="submission" date="2023-06" db="EMBL/GenBank/DDBJ databases">
        <authorList>
            <consortium name="Lawrence Berkeley National Laboratory"/>
            <person name="Haridas S."/>
            <person name="Hensen N."/>
            <person name="Bonometti L."/>
            <person name="Westerberg I."/>
            <person name="Brannstrom I.O."/>
            <person name="Guillou S."/>
            <person name="Cros-Aarteil S."/>
            <person name="Calhoun S."/>
            <person name="Kuo A."/>
            <person name="Mondo S."/>
            <person name="Pangilinan J."/>
            <person name="Riley R."/>
            <person name="Labutti K."/>
            <person name="Andreopoulos B."/>
            <person name="Lipzen A."/>
            <person name="Chen C."/>
            <person name="Yanf M."/>
            <person name="Daum C."/>
            <person name="Ng V."/>
            <person name="Clum A."/>
            <person name="Steindorff A."/>
            <person name="Ohm R."/>
            <person name="Martin F."/>
            <person name="Silar P."/>
            <person name="Natvig D."/>
            <person name="Lalanne C."/>
            <person name="Gautier V."/>
            <person name="Ament-Velasquez S.L."/>
            <person name="Kruys A."/>
            <person name="Hutchinson M.I."/>
            <person name="Powell A.J."/>
            <person name="Barry K."/>
            <person name="Miller A.N."/>
            <person name="Grigoriev I.V."/>
            <person name="Debuchy R."/>
            <person name="Gladieux P."/>
            <person name="Thoren M.H."/>
            <person name="Johannesson H."/>
        </authorList>
    </citation>
    <scope>NUCLEOTIDE SEQUENCE</scope>
    <source>
        <strain evidence="2">CBS 955.72</strain>
    </source>
</reference>
<evidence type="ECO:0000313" key="3">
    <source>
        <dbReference type="Proteomes" id="UP001275084"/>
    </source>
</evidence>
<sequence length="318" mass="35044">MCPFIMFRTIREVSRVLRDSIADSIGHYQQHQRQQSAGTYNHGYNPNMSSYSGYSPIAPLNDGPTAWDLLILSDKVTPSPLFVHLLDAIFNLALAADTSNTADVLTPTRLTAVYEELGYLQEDDLPFLLLRHAHQSGESSDPHARVNDGMRMAWRIFELEHITVTTARGAAPGLTRQGFRTMMVRDGLIYPPGQANAYSNFLDRHQDRLSAQGLVLPPVGIGAESFMPPGVPLAGDADTQRLFKQRQGAWVAEYKTRFGGQDYQGAGMAAVMEPGGWALAMQLQTFKHDTTMQALAPGYSASNGRGGYDYHHTGGLNW</sequence>
<organism evidence="2 3">
    <name type="scientific">Lasiosphaeria hispida</name>
    <dbReference type="NCBI Taxonomy" id="260671"/>
    <lineage>
        <taxon>Eukaryota</taxon>
        <taxon>Fungi</taxon>
        <taxon>Dikarya</taxon>
        <taxon>Ascomycota</taxon>
        <taxon>Pezizomycotina</taxon>
        <taxon>Sordariomycetes</taxon>
        <taxon>Sordariomycetidae</taxon>
        <taxon>Sordariales</taxon>
        <taxon>Lasiosphaeriaceae</taxon>
        <taxon>Lasiosphaeria</taxon>
    </lineage>
</organism>
<protein>
    <recommendedName>
        <fullName evidence="1">DUF7514 domain-containing protein</fullName>
    </recommendedName>
</protein>
<feature type="domain" description="DUF7514" evidence="1">
    <location>
        <begin position="73"/>
        <end position="202"/>
    </location>
</feature>
<reference evidence="2" key="1">
    <citation type="journal article" date="2023" name="Mol. Phylogenet. Evol.">
        <title>Genome-scale phylogeny and comparative genomics of the fungal order Sordariales.</title>
        <authorList>
            <person name="Hensen N."/>
            <person name="Bonometti L."/>
            <person name="Westerberg I."/>
            <person name="Brannstrom I.O."/>
            <person name="Guillou S."/>
            <person name="Cros-Aarteil S."/>
            <person name="Calhoun S."/>
            <person name="Haridas S."/>
            <person name="Kuo A."/>
            <person name="Mondo S."/>
            <person name="Pangilinan J."/>
            <person name="Riley R."/>
            <person name="LaButti K."/>
            <person name="Andreopoulos B."/>
            <person name="Lipzen A."/>
            <person name="Chen C."/>
            <person name="Yan M."/>
            <person name="Daum C."/>
            <person name="Ng V."/>
            <person name="Clum A."/>
            <person name="Steindorff A."/>
            <person name="Ohm R.A."/>
            <person name="Martin F."/>
            <person name="Silar P."/>
            <person name="Natvig D.O."/>
            <person name="Lalanne C."/>
            <person name="Gautier V."/>
            <person name="Ament-Velasquez S.L."/>
            <person name="Kruys A."/>
            <person name="Hutchinson M.I."/>
            <person name="Powell A.J."/>
            <person name="Barry K."/>
            <person name="Miller A.N."/>
            <person name="Grigoriev I.V."/>
            <person name="Debuchy R."/>
            <person name="Gladieux P."/>
            <person name="Hiltunen Thoren M."/>
            <person name="Johannesson H."/>
        </authorList>
    </citation>
    <scope>NUCLEOTIDE SEQUENCE</scope>
    <source>
        <strain evidence="2">CBS 955.72</strain>
    </source>
</reference>